<evidence type="ECO:0000256" key="2">
    <source>
        <dbReference type="SAM" id="MobiDB-lite"/>
    </source>
</evidence>
<proteinExistence type="predicted"/>
<accession>I7M3Q8</accession>
<dbReference type="InParanoid" id="I7M3Q8"/>
<gene>
    <name evidence="3" type="ORF">TTHERM_00455550</name>
</gene>
<dbReference type="AlphaFoldDB" id="I7M3Q8"/>
<sequence length="437" mass="51496">MQSVKNLNQSNPYIQKATGNNKSSTILPALEQSTRITNSHSIKGIEKRIPKSVLHELQNTQNMTSLSYQDSNFFITQFGDNRQKGSMRKTVSQIESIKVQKPKQKIEVIMGELGQAIKRLKNLKQVQPPKNKIKSSESSLDEKEKADDLFMSQIEKTLQDRKNQNSIDTYDLKSQSMSRIFFKNRAQQVDVMQENLTDGLNKFNKVMENVKEREKKLFDLQTQLNKILNEEDRVKFMKGQDSGSAGQLQQEIDYFQDKMNELQMERNILKNMKSVRKKDLEVIMVPYYKDRDVLADLNQFLEKETENLVNDAKQIDQIRTCLIDQEQFKKQLEVKSTILLRDQEIHKKNEENLEKVIEQEIEYSKFQQELKIQERKEREKQLQEQRKKVYLEQQEYRAKLDNLKIQFQQIASNLPALENPKDVILNFEEIKQIIIII</sequence>
<keyword evidence="1" id="KW-0175">Coiled coil</keyword>
<name>I7M3Q8_TETTS</name>
<organism evidence="3 4">
    <name type="scientific">Tetrahymena thermophila (strain SB210)</name>
    <dbReference type="NCBI Taxonomy" id="312017"/>
    <lineage>
        <taxon>Eukaryota</taxon>
        <taxon>Sar</taxon>
        <taxon>Alveolata</taxon>
        <taxon>Ciliophora</taxon>
        <taxon>Intramacronucleata</taxon>
        <taxon>Oligohymenophorea</taxon>
        <taxon>Hymenostomatida</taxon>
        <taxon>Tetrahymenina</taxon>
        <taxon>Tetrahymenidae</taxon>
        <taxon>Tetrahymena</taxon>
    </lineage>
</organism>
<feature type="coiled-coil region" evidence="1">
    <location>
        <begin position="210"/>
        <end position="265"/>
    </location>
</feature>
<dbReference type="Proteomes" id="UP000009168">
    <property type="component" value="Unassembled WGS sequence"/>
</dbReference>
<evidence type="ECO:0000313" key="4">
    <source>
        <dbReference type="Proteomes" id="UP000009168"/>
    </source>
</evidence>
<keyword evidence="4" id="KW-1185">Reference proteome</keyword>
<dbReference type="RefSeq" id="XP_001024161.2">
    <property type="nucleotide sequence ID" value="XM_001024161.3"/>
</dbReference>
<dbReference type="KEGG" id="tet:TTHERM_00455550"/>
<dbReference type="GeneID" id="7823424"/>
<feature type="coiled-coil region" evidence="1">
    <location>
        <begin position="356"/>
        <end position="413"/>
    </location>
</feature>
<feature type="region of interest" description="Disordered" evidence="2">
    <location>
        <begin position="1"/>
        <end position="20"/>
    </location>
</feature>
<protein>
    <submittedName>
        <fullName evidence="3">Uncharacterized protein</fullName>
    </submittedName>
</protein>
<reference evidence="4" key="1">
    <citation type="journal article" date="2006" name="PLoS Biol.">
        <title>Macronuclear genome sequence of the ciliate Tetrahymena thermophila, a model eukaryote.</title>
        <authorList>
            <person name="Eisen J.A."/>
            <person name="Coyne R.S."/>
            <person name="Wu M."/>
            <person name="Wu D."/>
            <person name="Thiagarajan M."/>
            <person name="Wortman J.R."/>
            <person name="Badger J.H."/>
            <person name="Ren Q."/>
            <person name="Amedeo P."/>
            <person name="Jones K.M."/>
            <person name="Tallon L.J."/>
            <person name="Delcher A.L."/>
            <person name="Salzberg S.L."/>
            <person name="Silva J.C."/>
            <person name="Haas B.J."/>
            <person name="Majoros W.H."/>
            <person name="Farzad M."/>
            <person name="Carlton J.M."/>
            <person name="Smith R.K. Jr."/>
            <person name="Garg J."/>
            <person name="Pearlman R.E."/>
            <person name="Karrer K.M."/>
            <person name="Sun L."/>
            <person name="Manning G."/>
            <person name="Elde N.C."/>
            <person name="Turkewitz A.P."/>
            <person name="Asai D.J."/>
            <person name="Wilkes D.E."/>
            <person name="Wang Y."/>
            <person name="Cai H."/>
            <person name="Collins K."/>
            <person name="Stewart B.A."/>
            <person name="Lee S.R."/>
            <person name="Wilamowska K."/>
            <person name="Weinberg Z."/>
            <person name="Ruzzo W.L."/>
            <person name="Wloga D."/>
            <person name="Gaertig J."/>
            <person name="Frankel J."/>
            <person name="Tsao C.-C."/>
            <person name="Gorovsky M.A."/>
            <person name="Keeling P.J."/>
            <person name="Waller R.F."/>
            <person name="Patron N.J."/>
            <person name="Cherry J.M."/>
            <person name="Stover N.A."/>
            <person name="Krieger C.J."/>
            <person name="del Toro C."/>
            <person name="Ryder H.F."/>
            <person name="Williamson S.C."/>
            <person name="Barbeau R.A."/>
            <person name="Hamilton E.P."/>
            <person name="Orias E."/>
        </authorList>
    </citation>
    <scope>NUCLEOTIDE SEQUENCE [LARGE SCALE GENOMIC DNA]</scope>
    <source>
        <strain evidence="4">SB210</strain>
    </source>
</reference>
<evidence type="ECO:0000256" key="1">
    <source>
        <dbReference type="SAM" id="Coils"/>
    </source>
</evidence>
<dbReference type="EMBL" id="GG662464">
    <property type="protein sequence ID" value="EAS03916.2"/>
    <property type="molecule type" value="Genomic_DNA"/>
</dbReference>
<evidence type="ECO:0000313" key="3">
    <source>
        <dbReference type="EMBL" id="EAS03916.2"/>
    </source>
</evidence>